<protein>
    <recommendedName>
        <fullName evidence="5">Sulfotransferase domain-containing protein</fullName>
    </recommendedName>
</protein>
<dbReference type="EMBL" id="CP067141">
    <property type="protein sequence ID" value="WCR05551.1"/>
    <property type="molecule type" value="Genomic_DNA"/>
</dbReference>
<evidence type="ECO:0008006" key="5">
    <source>
        <dbReference type="Google" id="ProtNLM"/>
    </source>
</evidence>
<evidence type="ECO:0000313" key="4">
    <source>
        <dbReference type="Proteomes" id="UP001215549"/>
    </source>
</evidence>
<accession>A0AA45W5M1</accession>
<dbReference type="InterPro" id="IPR027417">
    <property type="entry name" value="P-loop_NTPase"/>
</dbReference>
<dbReference type="EMBL" id="FTOU01000010">
    <property type="protein sequence ID" value="SIS95494.1"/>
    <property type="molecule type" value="Genomic_DNA"/>
</dbReference>
<evidence type="ECO:0000313" key="2">
    <source>
        <dbReference type="EMBL" id="WCR05551.1"/>
    </source>
</evidence>
<dbReference type="Proteomes" id="UP001215549">
    <property type="component" value="Plasmid p242883"/>
</dbReference>
<dbReference type="Proteomes" id="UP000186216">
    <property type="component" value="Unassembled WGS sequence"/>
</dbReference>
<reference evidence="1 3" key="1">
    <citation type="submission" date="2017-01" db="EMBL/GenBank/DDBJ databases">
        <authorList>
            <person name="Varghese N."/>
            <person name="Submissions S."/>
        </authorList>
    </citation>
    <scope>NUCLEOTIDE SEQUENCE [LARGE SCALE GENOMIC DNA]</scope>
    <source>
        <strain evidence="1 3">DSM 18447</strain>
    </source>
</reference>
<geneLocation type="plasmid" evidence="2 4">
    <name>p242883</name>
</geneLocation>
<keyword evidence="4" id="KW-1185">Reference proteome</keyword>
<proteinExistence type="predicted"/>
<dbReference type="SUPFAM" id="SSF52540">
    <property type="entry name" value="P-loop containing nucleoside triphosphate hydrolases"/>
    <property type="match status" value="1"/>
</dbReference>
<evidence type="ECO:0000313" key="1">
    <source>
        <dbReference type="EMBL" id="SIS95494.1"/>
    </source>
</evidence>
<dbReference type="Gene3D" id="3.40.50.300">
    <property type="entry name" value="P-loop containing nucleotide triphosphate hydrolases"/>
    <property type="match status" value="1"/>
</dbReference>
<reference evidence="2 4" key="2">
    <citation type="submission" date="2021-01" db="EMBL/GenBank/DDBJ databases">
        <title>Biogeographic distribution of Paracoccus.</title>
        <authorList>
            <person name="Hollensteiner J."/>
            <person name="Leineberger J."/>
            <person name="Brinkhoff T."/>
            <person name="Daniel R."/>
        </authorList>
    </citation>
    <scope>NUCLEOTIDE SEQUENCE [LARGE SCALE GENOMIC DNA]</scope>
    <source>
        <strain evidence="2 4">DSM 18447</strain>
        <plasmid evidence="2 4">p242883</plasmid>
    </source>
</reference>
<gene>
    <name evidence="2" type="ORF">JHX88_22100</name>
    <name evidence="1" type="ORF">SAMN05421772_1101</name>
</gene>
<evidence type="ECO:0000313" key="3">
    <source>
        <dbReference type="Proteomes" id="UP000186216"/>
    </source>
</evidence>
<dbReference type="RefSeq" id="WP_076526804.1">
    <property type="nucleotide sequence ID" value="NZ_CP067141.1"/>
</dbReference>
<name>A0AA45W5M1_9RHOB</name>
<keyword evidence="2" id="KW-0614">Plasmid</keyword>
<organism evidence="1 3">
    <name type="scientific">Paracoccus saliphilus</name>
    <dbReference type="NCBI Taxonomy" id="405559"/>
    <lineage>
        <taxon>Bacteria</taxon>
        <taxon>Pseudomonadati</taxon>
        <taxon>Pseudomonadota</taxon>
        <taxon>Alphaproteobacteria</taxon>
        <taxon>Rhodobacterales</taxon>
        <taxon>Paracoccaceae</taxon>
        <taxon>Paracoccus</taxon>
    </lineage>
</organism>
<sequence length="326" mass="38231">MRKLFLHIGFNKTGSTSLQHSLVENSDTLEEQGVLYPYERTAPFCQTKQHVPLAAAIPGRNVFWLLPSKQKTLDDAYSSFWKYIDGKEFNTLIISSESFGDLDVSDRKIEWIKKQFDGYDITIVAYIRRQDSYFLSFYQQRLRAEKRHKPFRFEDYSKTKACYFGQRIAPWRDAFGSENVIVRPCDPKFWPDGELLYDFLDVIGVKQERIKLIPPLNEGVDYRVAEFIRHINQISRHKDIPRKRIMELTMTLNRSLDREKMVLSSNQVDIVRKHFAEDNTVALEGTGISLDEFFPPVEATQKARLVPDEFLNLMQTRQARRLKTTE</sequence>
<dbReference type="AlphaFoldDB" id="A0AA45W5M1"/>